<dbReference type="Proteomes" id="UP000027395">
    <property type="component" value="Chromosome"/>
</dbReference>
<comment type="similarity">
    <text evidence="9">Belongs to the MntA antitoxin family.</text>
</comment>
<name>A0A073CLU6_PLAA1</name>
<dbReference type="HOGENOM" id="CLU_130257_10_2_3"/>
<evidence type="ECO:0000313" key="12">
    <source>
        <dbReference type="Proteomes" id="UP000027395"/>
    </source>
</evidence>
<evidence type="ECO:0000256" key="6">
    <source>
        <dbReference type="ARBA" id="ARBA00022741"/>
    </source>
</evidence>
<evidence type="ECO:0000256" key="3">
    <source>
        <dbReference type="ARBA" id="ARBA00022679"/>
    </source>
</evidence>
<organism evidence="11 12">
    <name type="scientific">Planktothrix agardhii (strain NIVA-CYA 126/8)</name>
    <dbReference type="NCBI Taxonomy" id="388467"/>
    <lineage>
        <taxon>Bacteria</taxon>
        <taxon>Bacillati</taxon>
        <taxon>Cyanobacteriota</taxon>
        <taxon>Cyanophyceae</taxon>
        <taxon>Oscillatoriophycideae</taxon>
        <taxon>Oscillatoriales</taxon>
        <taxon>Microcoleaceae</taxon>
        <taxon>Planktothrix</taxon>
    </lineage>
</organism>
<evidence type="ECO:0000256" key="4">
    <source>
        <dbReference type="ARBA" id="ARBA00022695"/>
    </source>
</evidence>
<keyword evidence="8" id="KW-0460">Magnesium</keyword>
<dbReference type="PANTHER" id="PTHR33571:SF14">
    <property type="entry name" value="PROTEIN ADENYLYLTRANSFERASE MJ0435-RELATED"/>
    <property type="match status" value="1"/>
</dbReference>
<keyword evidence="2" id="KW-1277">Toxin-antitoxin system</keyword>
<dbReference type="EMBL" id="CM002803">
    <property type="protein sequence ID" value="KEI68698.1"/>
    <property type="molecule type" value="Genomic_DNA"/>
</dbReference>
<dbReference type="PANTHER" id="PTHR33571">
    <property type="entry name" value="SSL8005 PROTEIN"/>
    <property type="match status" value="1"/>
</dbReference>
<dbReference type="InterPro" id="IPR002934">
    <property type="entry name" value="Polymerase_NTP_transf_dom"/>
</dbReference>
<evidence type="ECO:0000256" key="8">
    <source>
        <dbReference type="ARBA" id="ARBA00022842"/>
    </source>
</evidence>
<evidence type="ECO:0000256" key="7">
    <source>
        <dbReference type="ARBA" id="ARBA00022840"/>
    </source>
</evidence>
<dbReference type="STRING" id="388467.A19Y_3979"/>
<keyword evidence="3" id="KW-0808">Transferase</keyword>
<dbReference type="InterPro" id="IPR052038">
    <property type="entry name" value="Type-VII_TA_antitoxin"/>
</dbReference>
<proteinExistence type="inferred from homology"/>
<dbReference type="GO" id="GO:0046872">
    <property type="term" value="F:metal ion binding"/>
    <property type="evidence" value="ECO:0007669"/>
    <property type="project" value="UniProtKB-KW"/>
</dbReference>
<gene>
    <name evidence="11" type="ORF">A19Y_3979</name>
</gene>
<evidence type="ECO:0000259" key="10">
    <source>
        <dbReference type="Pfam" id="PF01909"/>
    </source>
</evidence>
<dbReference type="eggNOG" id="COG1669">
    <property type="taxonomic scope" value="Bacteria"/>
</dbReference>
<evidence type="ECO:0000256" key="5">
    <source>
        <dbReference type="ARBA" id="ARBA00022723"/>
    </source>
</evidence>
<evidence type="ECO:0000313" key="11">
    <source>
        <dbReference type="EMBL" id="KEI68698.1"/>
    </source>
</evidence>
<dbReference type="AlphaFoldDB" id="A0A073CLU6"/>
<comment type="cofactor">
    <cofactor evidence="1">
        <name>Mg(2+)</name>
        <dbReference type="ChEBI" id="CHEBI:18420"/>
    </cofactor>
</comment>
<keyword evidence="4" id="KW-0548">Nucleotidyltransferase</keyword>
<dbReference type="PATRIC" id="fig|388467.6.peg.3920"/>
<dbReference type="SUPFAM" id="SSF81301">
    <property type="entry name" value="Nucleotidyltransferase"/>
    <property type="match status" value="1"/>
</dbReference>
<dbReference type="GO" id="GO:0005524">
    <property type="term" value="F:ATP binding"/>
    <property type="evidence" value="ECO:0007669"/>
    <property type="project" value="UniProtKB-KW"/>
</dbReference>
<evidence type="ECO:0000256" key="1">
    <source>
        <dbReference type="ARBA" id="ARBA00001946"/>
    </source>
</evidence>
<keyword evidence="12" id="KW-1185">Reference proteome</keyword>
<keyword evidence="7" id="KW-0067">ATP-binding</keyword>
<dbReference type="InterPro" id="IPR043519">
    <property type="entry name" value="NT_sf"/>
</dbReference>
<dbReference type="GO" id="GO:0016779">
    <property type="term" value="F:nucleotidyltransferase activity"/>
    <property type="evidence" value="ECO:0007669"/>
    <property type="project" value="UniProtKB-KW"/>
</dbReference>
<feature type="domain" description="Polymerase nucleotidyl transferase" evidence="10">
    <location>
        <begin position="51"/>
        <end position="118"/>
    </location>
</feature>
<dbReference type="CDD" id="cd05403">
    <property type="entry name" value="NT_KNTase_like"/>
    <property type="match status" value="1"/>
</dbReference>
<sequence>MIIKLTEFKNKGYQALVKYSKILNSIGWNIMEVVVVNSKEDIFEQLRKHQKTIEGYGVRRCGLFGSFRRGEATENSDIDLLVEFKPELKTFMNFMDLCFFFDDLFGRKVDVLTPESLSPIFGHKILAEVEYVSFWGKF</sequence>
<evidence type="ECO:0000256" key="9">
    <source>
        <dbReference type="ARBA" id="ARBA00038276"/>
    </source>
</evidence>
<keyword evidence="6" id="KW-0547">Nucleotide-binding</keyword>
<keyword evidence="5" id="KW-0479">Metal-binding</keyword>
<dbReference type="Pfam" id="PF01909">
    <property type="entry name" value="NTP_transf_2"/>
    <property type="match status" value="1"/>
</dbReference>
<accession>A0A073CLU6</accession>
<protein>
    <recommendedName>
        <fullName evidence="10">Polymerase nucleotidyl transferase domain-containing protein</fullName>
    </recommendedName>
</protein>
<dbReference type="Gene3D" id="3.30.460.10">
    <property type="entry name" value="Beta Polymerase, domain 2"/>
    <property type="match status" value="1"/>
</dbReference>
<reference evidence="11 12" key="1">
    <citation type="journal article" date="2014" name="Appl. Environ. Microbiol.">
        <title>Elucidation of insertion elements encoded on plasmids and in vitro construction of shuttle vectors from the toxic cyanobacterium Planktothrix.</title>
        <authorList>
            <person name="Christiansen G."/>
            <person name="Goesmann A."/>
            <person name="Kurmayer R."/>
        </authorList>
    </citation>
    <scope>NUCLEOTIDE SEQUENCE [LARGE SCALE GENOMIC DNA]</scope>
    <source>
        <strain evidence="11 12">NIVA-CYA 126/8</strain>
    </source>
</reference>
<evidence type="ECO:0000256" key="2">
    <source>
        <dbReference type="ARBA" id="ARBA00022649"/>
    </source>
</evidence>
<dbReference type="RefSeq" id="WP_227364812.1">
    <property type="nucleotide sequence ID" value="NZ_CM002803.1"/>
</dbReference>